<dbReference type="PIRSF" id="PIRSF017082">
    <property type="entry name" value="YflP"/>
    <property type="match status" value="1"/>
</dbReference>
<dbReference type="InterPro" id="IPR042100">
    <property type="entry name" value="Bug_dom1"/>
</dbReference>
<dbReference type="OrthoDB" id="7250490at2"/>
<dbReference type="CDD" id="cd07012">
    <property type="entry name" value="PBP2_Bug_TTT"/>
    <property type="match status" value="1"/>
</dbReference>
<dbReference type="PANTHER" id="PTHR42928:SF3">
    <property type="entry name" value="UPF0065 PROTEIN YFLP"/>
    <property type="match status" value="1"/>
</dbReference>
<evidence type="ECO:0000313" key="3">
    <source>
        <dbReference type="EMBL" id="KAA0972617.1"/>
    </source>
</evidence>
<dbReference type="Pfam" id="PF03401">
    <property type="entry name" value="TctC"/>
    <property type="match status" value="1"/>
</dbReference>
<keyword evidence="2" id="KW-0732">Signal</keyword>
<organism evidence="3 4">
    <name type="scientific">Aureimonas fodinaquatilis</name>
    <dbReference type="NCBI Taxonomy" id="2565783"/>
    <lineage>
        <taxon>Bacteria</taxon>
        <taxon>Pseudomonadati</taxon>
        <taxon>Pseudomonadota</taxon>
        <taxon>Alphaproteobacteria</taxon>
        <taxon>Hyphomicrobiales</taxon>
        <taxon>Aurantimonadaceae</taxon>
        <taxon>Aureimonas</taxon>
    </lineage>
</organism>
<dbReference type="Gene3D" id="3.40.190.10">
    <property type="entry name" value="Periplasmic binding protein-like II"/>
    <property type="match status" value="1"/>
</dbReference>
<accession>A0A5B0E0L9</accession>
<protein>
    <submittedName>
        <fullName evidence="3">Tripartite tricarboxylate transporter substrate binding protein</fullName>
    </submittedName>
</protein>
<dbReference type="PANTHER" id="PTHR42928">
    <property type="entry name" value="TRICARBOXYLATE-BINDING PROTEIN"/>
    <property type="match status" value="1"/>
</dbReference>
<dbReference type="EMBL" id="VTWH01000001">
    <property type="protein sequence ID" value="KAA0972617.1"/>
    <property type="molecule type" value="Genomic_DNA"/>
</dbReference>
<gene>
    <name evidence="3" type="ORF">FPY71_05960</name>
</gene>
<dbReference type="RefSeq" id="WP_149298495.1">
    <property type="nucleotide sequence ID" value="NZ_VTWH01000001.1"/>
</dbReference>
<proteinExistence type="inferred from homology"/>
<dbReference type="Gene3D" id="3.40.190.150">
    <property type="entry name" value="Bordetella uptake gene, domain 1"/>
    <property type="match status" value="1"/>
</dbReference>
<evidence type="ECO:0000256" key="2">
    <source>
        <dbReference type="SAM" id="SignalP"/>
    </source>
</evidence>
<name>A0A5B0E0L9_9HYPH</name>
<feature type="chain" id="PRO_5023109830" evidence="2">
    <location>
        <begin position="28"/>
        <end position="328"/>
    </location>
</feature>
<dbReference type="AlphaFoldDB" id="A0A5B0E0L9"/>
<evidence type="ECO:0000256" key="1">
    <source>
        <dbReference type="ARBA" id="ARBA00006987"/>
    </source>
</evidence>
<keyword evidence="4" id="KW-1185">Reference proteome</keyword>
<feature type="signal peptide" evidence="2">
    <location>
        <begin position="1"/>
        <end position="27"/>
    </location>
</feature>
<evidence type="ECO:0000313" key="4">
    <source>
        <dbReference type="Proteomes" id="UP000324738"/>
    </source>
</evidence>
<dbReference type="SUPFAM" id="SSF53850">
    <property type="entry name" value="Periplasmic binding protein-like II"/>
    <property type="match status" value="1"/>
</dbReference>
<reference evidence="3 4" key="1">
    <citation type="submission" date="2019-08" db="EMBL/GenBank/DDBJ databases">
        <title>Aureimonas fodiniaquatilis sp. nov., isolated from a coal mine wastewater.</title>
        <authorList>
            <person name="Kim W."/>
        </authorList>
    </citation>
    <scope>NUCLEOTIDE SEQUENCE [LARGE SCALE GENOMIC DNA]</scope>
    <source>
        <strain evidence="3 4">CAU 1482</strain>
    </source>
</reference>
<comment type="similarity">
    <text evidence="1">Belongs to the UPF0065 (bug) family.</text>
</comment>
<dbReference type="InterPro" id="IPR005064">
    <property type="entry name" value="BUG"/>
</dbReference>
<comment type="caution">
    <text evidence="3">The sequence shown here is derived from an EMBL/GenBank/DDBJ whole genome shotgun (WGS) entry which is preliminary data.</text>
</comment>
<dbReference type="Proteomes" id="UP000324738">
    <property type="component" value="Unassembled WGS sequence"/>
</dbReference>
<sequence length="328" mass="36135">MIVYRKYLTGLCASVAMAVGLTSMATASENWPERRAEFICATSPGSGAAQWCQLMGRLVGDELGQPVEVVFRAGGNGNEAAEYVANRPADGYTWLQRNSSFAGYMGLPTFRPDPNQFLNIVDVEKFLYVVAVSTNSPYETFEDVIEDMKARPGVVTAAGGAIGSAHHIHLLKLFEAFDVEWSFVPYQGSGEPLRDTLGGHLDVAMGPPGIWQPHVENGAARMLLLLNEEQVELPGIGELRVPADLNEDYEFSHQIQGVFVKEGTPDDIQSKIQDAFERALESDGYKEYLANNTHVVPAFSRDTEANTARFHQLREEIARYLKESGLTQ</sequence>